<keyword evidence="2" id="KW-1185">Reference proteome</keyword>
<sequence length="28" mass="3125">MRMNMTRRAALLTGSVLDDEQLIICVSS</sequence>
<proteinExistence type="predicted"/>
<dbReference type="AlphaFoldDB" id="A0A7W8MQJ9"/>
<evidence type="ECO:0000313" key="1">
    <source>
        <dbReference type="EMBL" id="MBB5316633.1"/>
    </source>
</evidence>
<gene>
    <name evidence="1" type="ORF">HDF09_001302</name>
</gene>
<dbReference type="EMBL" id="JACHDY010000002">
    <property type="protein sequence ID" value="MBB5316633.1"/>
    <property type="molecule type" value="Genomic_DNA"/>
</dbReference>
<comment type="caution">
    <text evidence="1">The sequence shown here is derived from an EMBL/GenBank/DDBJ whole genome shotgun (WGS) entry which is preliminary data.</text>
</comment>
<name>A0A7W8MQJ9_9BACT</name>
<dbReference type="Proteomes" id="UP000568106">
    <property type="component" value="Unassembled WGS sequence"/>
</dbReference>
<reference evidence="1" key="1">
    <citation type="submission" date="2020-08" db="EMBL/GenBank/DDBJ databases">
        <title>Genomic Encyclopedia of Type Strains, Phase IV (KMG-V): Genome sequencing to study the core and pangenomes of soil and plant-associated prokaryotes.</title>
        <authorList>
            <person name="Whitman W."/>
        </authorList>
    </citation>
    <scope>NUCLEOTIDE SEQUENCE [LARGE SCALE GENOMIC DNA]</scope>
    <source>
        <strain evidence="1">M8UP27</strain>
    </source>
</reference>
<organism evidence="1 2">
    <name type="scientific">Tunturiibacter empetritectus</name>
    <dbReference type="NCBI Taxonomy" id="3069691"/>
    <lineage>
        <taxon>Bacteria</taxon>
        <taxon>Pseudomonadati</taxon>
        <taxon>Acidobacteriota</taxon>
        <taxon>Terriglobia</taxon>
        <taxon>Terriglobales</taxon>
        <taxon>Acidobacteriaceae</taxon>
        <taxon>Tunturiibacter</taxon>
    </lineage>
</organism>
<accession>A0A7W8MQJ9</accession>
<protein>
    <submittedName>
        <fullName evidence="1">Uncharacterized protein</fullName>
    </submittedName>
</protein>
<evidence type="ECO:0000313" key="2">
    <source>
        <dbReference type="Proteomes" id="UP000568106"/>
    </source>
</evidence>